<dbReference type="Gene3D" id="3.30.70.980">
    <property type="match status" value="1"/>
</dbReference>
<evidence type="ECO:0000259" key="4">
    <source>
        <dbReference type="Pfam" id="PF01709"/>
    </source>
</evidence>
<dbReference type="SUPFAM" id="SSF75625">
    <property type="entry name" value="YebC-like"/>
    <property type="match status" value="1"/>
</dbReference>
<sequence length="180" mass="20488">MSGHSKWSQIRHKKGIADQKKGRVFSKISKLISIAARKGSDPEKNMELKNAVEKARSLNMPKDNIERALKRVAEKDLAQLEELLIETVGPESVNIIITAITDNKNRTIGEIKNILSKHGVKMAQSGSIMWAFEKKNNDFVAKYPITIQDQNNKNVLDKLFEELDNNEDVQEIYTNENIRD</sequence>
<comment type="similarity">
    <text evidence="1">Belongs to the TACO1 family.</text>
</comment>
<dbReference type="PANTHER" id="PTHR12532:SF0">
    <property type="entry name" value="TRANSLATIONAL ACTIVATOR OF CYTOCHROME C OXIDASE 1"/>
    <property type="match status" value="1"/>
</dbReference>
<dbReference type="EMBL" id="MHJL01000018">
    <property type="protein sequence ID" value="OGY67695.1"/>
    <property type="molecule type" value="Genomic_DNA"/>
</dbReference>
<feature type="domain" description="TACO1/YebC-like N-terminal" evidence="5">
    <location>
        <begin position="5"/>
        <end position="74"/>
    </location>
</feature>
<evidence type="ECO:0000256" key="1">
    <source>
        <dbReference type="ARBA" id="ARBA00008724"/>
    </source>
</evidence>
<dbReference type="InterPro" id="IPR048300">
    <property type="entry name" value="TACO1_YebC-like_2nd/3rd_dom"/>
</dbReference>
<comment type="caution">
    <text evidence="6">The sequence shown here is derived from an EMBL/GenBank/DDBJ whole genome shotgun (WGS) entry which is preliminary data.</text>
</comment>
<dbReference type="PANTHER" id="PTHR12532">
    <property type="entry name" value="TRANSLATIONAL ACTIVATOR OF CYTOCHROME C OXIDASE 1"/>
    <property type="match status" value="1"/>
</dbReference>
<name>A0A1G1ZT91_9BACT</name>
<dbReference type="Pfam" id="PF01709">
    <property type="entry name" value="Transcrip_reg"/>
    <property type="match status" value="1"/>
</dbReference>
<keyword evidence="2" id="KW-0805">Transcription regulation</keyword>
<dbReference type="Proteomes" id="UP000177690">
    <property type="component" value="Unassembled WGS sequence"/>
</dbReference>
<dbReference type="Pfam" id="PF20772">
    <property type="entry name" value="TACO1_YebC_N"/>
    <property type="match status" value="1"/>
</dbReference>
<organism evidence="6 7">
    <name type="scientific">Candidatus Harrisonbacteria bacterium RIFCSPLOWO2_02_FULL_41_13b</name>
    <dbReference type="NCBI Taxonomy" id="1798409"/>
    <lineage>
        <taxon>Bacteria</taxon>
        <taxon>Candidatus Harrisoniibacteriota</taxon>
    </lineage>
</organism>
<dbReference type="FunFam" id="1.10.10.200:FF:000002">
    <property type="entry name" value="Probable transcriptional regulatory protein CLM62_37755"/>
    <property type="match status" value="1"/>
</dbReference>
<dbReference type="InterPro" id="IPR029072">
    <property type="entry name" value="YebC-like"/>
</dbReference>
<dbReference type="InterPro" id="IPR049083">
    <property type="entry name" value="TACO1_YebC_N"/>
</dbReference>
<dbReference type="GO" id="GO:0005737">
    <property type="term" value="C:cytoplasm"/>
    <property type="evidence" value="ECO:0007669"/>
    <property type="project" value="UniProtKB-ARBA"/>
</dbReference>
<accession>A0A1G1ZT91</accession>
<dbReference type="Gene3D" id="1.10.10.200">
    <property type="match status" value="1"/>
</dbReference>
<dbReference type="AlphaFoldDB" id="A0A1G1ZT91"/>
<evidence type="ECO:0008006" key="8">
    <source>
        <dbReference type="Google" id="ProtNLM"/>
    </source>
</evidence>
<dbReference type="InterPro" id="IPR026564">
    <property type="entry name" value="Transcrip_reg_TACO1-like_dom3"/>
</dbReference>
<keyword evidence="3" id="KW-0804">Transcription</keyword>
<evidence type="ECO:0000313" key="6">
    <source>
        <dbReference type="EMBL" id="OGY67695.1"/>
    </source>
</evidence>
<dbReference type="InterPro" id="IPR017856">
    <property type="entry name" value="Integrase-like_N"/>
</dbReference>
<proteinExistence type="inferred from homology"/>
<dbReference type="InterPro" id="IPR002876">
    <property type="entry name" value="Transcrip_reg_TACO1-like"/>
</dbReference>
<feature type="domain" description="TACO1/YebC-like second and third" evidence="4">
    <location>
        <begin position="80"/>
        <end position="135"/>
    </location>
</feature>
<evidence type="ECO:0000256" key="3">
    <source>
        <dbReference type="ARBA" id="ARBA00023163"/>
    </source>
</evidence>
<reference evidence="6 7" key="1">
    <citation type="journal article" date="2016" name="Nat. Commun.">
        <title>Thousands of microbial genomes shed light on interconnected biogeochemical processes in an aquifer system.</title>
        <authorList>
            <person name="Anantharaman K."/>
            <person name="Brown C.T."/>
            <person name="Hug L.A."/>
            <person name="Sharon I."/>
            <person name="Castelle C.J."/>
            <person name="Probst A.J."/>
            <person name="Thomas B.C."/>
            <person name="Singh A."/>
            <person name="Wilkins M.J."/>
            <person name="Karaoz U."/>
            <person name="Brodie E.L."/>
            <person name="Williams K.H."/>
            <person name="Hubbard S.S."/>
            <person name="Banfield J.F."/>
        </authorList>
    </citation>
    <scope>NUCLEOTIDE SEQUENCE [LARGE SCALE GENOMIC DNA]</scope>
</reference>
<evidence type="ECO:0000313" key="7">
    <source>
        <dbReference type="Proteomes" id="UP000177690"/>
    </source>
</evidence>
<protein>
    <recommendedName>
        <fullName evidence="8">Transcriptional regulator</fullName>
    </recommendedName>
</protein>
<evidence type="ECO:0000259" key="5">
    <source>
        <dbReference type="Pfam" id="PF20772"/>
    </source>
</evidence>
<evidence type="ECO:0000256" key="2">
    <source>
        <dbReference type="ARBA" id="ARBA00023015"/>
    </source>
</evidence>
<dbReference type="STRING" id="1798409.A3I24_01050"/>
<gene>
    <name evidence="6" type="ORF">A3I24_01050</name>
</gene>